<accession>A0ABY9QC65</accession>
<dbReference type="Proteomes" id="UP001297580">
    <property type="component" value="Chromosome"/>
</dbReference>
<dbReference type="EMBL" id="CP133461">
    <property type="protein sequence ID" value="WMV76050.1"/>
    <property type="molecule type" value="Genomic_DNA"/>
</dbReference>
<organism evidence="1 2">
    <name type="scientific">Geobacillus thermodenitrificans</name>
    <dbReference type="NCBI Taxonomy" id="33940"/>
    <lineage>
        <taxon>Bacteria</taxon>
        <taxon>Bacillati</taxon>
        <taxon>Bacillota</taxon>
        <taxon>Bacilli</taxon>
        <taxon>Bacillales</taxon>
        <taxon>Anoxybacillaceae</taxon>
        <taxon>Geobacillus</taxon>
    </lineage>
</organism>
<evidence type="ECO:0000313" key="1">
    <source>
        <dbReference type="EMBL" id="WMV76050.1"/>
    </source>
</evidence>
<protein>
    <submittedName>
        <fullName evidence="1">Uncharacterized protein</fullName>
    </submittedName>
</protein>
<keyword evidence="2" id="KW-1185">Reference proteome</keyword>
<name>A0ABY9QC65_GEOTD</name>
<sequence>MDGREDKDCLLVANQYHVQTNTLEKQNEGQIGMLVVIRQVHINVSKLPPHGMCNKCQELLFPRVLMPRNEGFLDLKW</sequence>
<dbReference type="RefSeq" id="WP_008881336.1">
    <property type="nucleotide sequence ID" value="NZ_CP017690.1"/>
</dbReference>
<proteinExistence type="predicted"/>
<reference evidence="1 2" key="1">
    <citation type="submission" date="2023-08" db="EMBL/GenBank/DDBJ databases">
        <title>Complete genome sequence of Geobacillus thermodenitrificans K1041, a genetically tractable strain representative of the genus Geobacillus.</title>
        <authorList>
            <person name="Kani S."/>
            <person name="Suzuki H."/>
        </authorList>
    </citation>
    <scope>NUCLEOTIDE SEQUENCE [LARGE SCALE GENOMIC DNA]</scope>
    <source>
        <strain evidence="1 2">K1041</strain>
    </source>
</reference>
<evidence type="ECO:0000313" key="2">
    <source>
        <dbReference type="Proteomes" id="UP001297580"/>
    </source>
</evidence>
<gene>
    <name evidence="1" type="ORF">HSX42_17880</name>
</gene>